<evidence type="ECO:0000313" key="3">
    <source>
        <dbReference type="Proteomes" id="UP000635996"/>
    </source>
</evidence>
<name>A0ABX0YZ75_STRTL</name>
<reference evidence="2 3" key="1">
    <citation type="submission" date="2020-03" db="EMBL/GenBank/DDBJ databases">
        <title>WGS of actinomycetes isolated from Thailand.</title>
        <authorList>
            <person name="Thawai C."/>
        </authorList>
    </citation>
    <scope>NUCLEOTIDE SEQUENCE [LARGE SCALE GENOMIC DNA]</scope>
    <source>
        <strain evidence="2 3">NBRC 13905</strain>
    </source>
</reference>
<feature type="chain" id="PRO_5046915012" description="Dehydratase" evidence="1">
    <location>
        <begin position="32"/>
        <end position="206"/>
    </location>
</feature>
<evidence type="ECO:0000256" key="1">
    <source>
        <dbReference type="SAM" id="SignalP"/>
    </source>
</evidence>
<dbReference type="RefSeq" id="WP_168132024.1">
    <property type="nucleotide sequence ID" value="NZ_BMVZ01000021.1"/>
</dbReference>
<sequence>MAQARLVRRALATVTAVAAAALAAGGPQAAAADTALSNPYACQVNTTQGLPYALGFTASAPDKVKRGATFTAEITPAPITPNPSHNDYSYDLVLRLRLPDNAELRQYQLTGGDTPATATVDGDELVLRAPGPFPAAVAFQLPTVRLTLKATTRGSVTTEPGGSGYDAYGFGWDFIPSANEAPHVPTPSTLRCYPNPAQTLTSTTVK</sequence>
<proteinExistence type="predicted"/>
<accession>A0ABX0YZ75</accession>
<gene>
    <name evidence="2" type="ORF">HCJ95_19265</name>
</gene>
<dbReference type="EMBL" id="JAATEL010000021">
    <property type="protein sequence ID" value="NJP16358.1"/>
    <property type="molecule type" value="Genomic_DNA"/>
</dbReference>
<organism evidence="2 3">
    <name type="scientific">Streptomyces thermoviolaceus subsp. thermoviolaceus</name>
    <dbReference type="NCBI Taxonomy" id="66860"/>
    <lineage>
        <taxon>Bacteria</taxon>
        <taxon>Bacillati</taxon>
        <taxon>Actinomycetota</taxon>
        <taxon>Actinomycetes</taxon>
        <taxon>Kitasatosporales</taxon>
        <taxon>Streptomycetaceae</taxon>
        <taxon>Streptomyces</taxon>
    </lineage>
</organism>
<dbReference type="PROSITE" id="PS51318">
    <property type="entry name" value="TAT"/>
    <property type="match status" value="1"/>
</dbReference>
<dbReference type="InterPro" id="IPR006311">
    <property type="entry name" value="TAT_signal"/>
</dbReference>
<dbReference type="Proteomes" id="UP000635996">
    <property type="component" value="Unassembled WGS sequence"/>
</dbReference>
<evidence type="ECO:0008006" key="4">
    <source>
        <dbReference type="Google" id="ProtNLM"/>
    </source>
</evidence>
<evidence type="ECO:0000313" key="2">
    <source>
        <dbReference type="EMBL" id="NJP16358.1"/>
    </source>
</evidence>
<keyword evidence="3" id="KW-1185">Reference proteome</keyword>
<comment type="caution">
    <text evidence="2">The sequence shown here is derived from an EMBL/GenBank/DDBJ whole genome shotgun (WGS) entry which is preliminary data.</text>
</comment>
<protein>
    <recommendedName>
        <fullName evidence="4">Dehydratase</fullName>
    </recommendedName>
</protein>
<feature type="signal peptide" evidence="1">
    <location>
        <begin position="1"/>
        <end position="31"/>
    </location>
</feature>
<keyword evidence="1" id="KW-0732">Signal</keyword>